<comment type="caution">
    <text evidence="2">The sequence shown here is derived from an EMBL/GenBank/DDBJ whole genome shotgun (WGS) entry which is preliminary data.</text>
</comment>
<keyword evidence="1" id="KW-0812">Transmembrane</keyword>
<accession>A0A0R2LNZ7</accession>
<keyword evidence="1" id="KW-0472">Membrane</keyword>
<proteinExistence type="predicted"/>
<gene>
    <name evidence="2" type="ORF">IV54_GL000236</name>
</gene>
<dbReference type="RefSeq" id="WP_164479003.1">
    <property type="nucleotide sequence ID" value="NZ_JQCA01000094.1"/>
</dbReference>
<dbReference type="AlphaFoldDB" id="A0A0R2LNZ7"/>
<dbReference type="PATRIC" id="fig|616990.3.peg.258"/>
<dbReference type="Proteomes" id="UP000051906">
    <property type="component" value="Unassembled WGS sequence"/>
</dbReference>
<name>A0A0R2LNZ7_9LACO</name>
<evidence type="ECO:0000256" key="1">
    <source>
        <dbReference type="SAM" id="Phobius"/>
    </source>
</evidence>
<evidence type="ECO:0000313" key="3">
    <source>
        <dbReference type="Proteomes" id="UP000051906"/>
    </source>
</evidence>
<evidence type="ECO:0000313" key="2">
    <source>
        <dbReference type="EMBL" id="KRO03444.1"/>
    </source>
</evidence>
<reference evidence="2 3" key="1">
    <citation type="journal article" date="2015" name="Genome Announc.">
        <title>Expanding the biotechnology potential of lactobacilli through comparative genomics of 213 strains and associated genera.</title>
        <authorList>
            <person name="Sun Z."/>
            <person name="Harris H.M."/>
            <person name="McCann A."/>
            <person name="Guo C."/>
            <person name="Argimon S."/>
            <person name="Zhang W."/>
            <person name="Yang X."/>
            <person name="Jeffery I.B."/>
            <person name="Cooney J.C."/>
            <person name="Kagawa T.F."/>
            <person name="Liu W."/>
            <person name="Song Y."/>
            <person name="Salvetti E."/>
            <person name="Wrobel A."/>
            <person name="Rasinkangas P."/>
            <person name="Parkhill J."/>
            <person name="Rea M.C."/>
            <person name="O'Sullivan O."/>
            <person name="Ritari J."/>
            <person name="Douillard F.P."/>
            <person name="Paul Ross R."/>
            <person name="Yang R."/>
            <person name="Briner A.E."/>
            <person name="Felis G.E."/>
            <person name="de Vos W.M."/>
            <person name="Barrangou R."/>
            <person name="Klaenhammer T.R."/>
            <person name="Caufield P.W."/>
            <person name="Cui Y."/>
            <person name="Zhang H."/>
            <person name="O'Toole P.W."/>
        </authorList>
    </citation>
    <scope>NUCLEOTIDE SEQUENCE [LARGE SCALE GENOMIC DNA]</scope>
    <source>
        <strain evidence="2 3">DSM 22467</strain>
    </source>
</reference>
<keyword evidence="1" id="KW-1133">Transmembrane helix</keyword>
<feature type="transmembrane region" description="Helical" evidence="1">
    <location>
        <begin position="29"/>
        <end position="47"/>
    </location>
</feature>
<keyword evidence="3" id="KW-1185">Reference proteome</keyword>
<organism evidence="2 3">
    <name type="scientific">Levilactobacillus paucivorans</name>
    <dbReference type="NCBI Taxonomy" id="616990"/>
    <lineage>
        <taxon>Bacteria</taxon>
        <taxon>Bacillati</taxon>
        <taxon>Bacillota</taxon>
        <taxon>Bacilli</taxon>
        <taxon>Lactobacillales</taxon>
        <taxon>Lactobacillaceae</taxon>
        <taxon>Levilactobacillus</taxon>
    </lineage>
</organism>
<sequence length="50" mass="5818">MPRLFTLLGGLHGTGTFRAIRWIFRDNPTVGLILLAGLVLYLIYRYMNRH</sequence>
<protein>
    <submittedName>
        <fullName evidence="2">Uncharacterized protein</fullName>
    </submittedName>
</protein>
<dbReference type="EMBL" id="JQCA01000094">
    <property type="protein sequence ID" value="KRO03444.1"/>
    <property type="molecule type" value="Genomic_DNA"/>
</dbReference>